<dbReference type="SUPFAM" id="SSF53474">
    <property type="entry name" value="alpha/beta-Hydrolases"/>
    <property type="match status" value="1"/>
</dbReference>
<sequence length="403" mass="43447">MSLHSKTPAEAPFPEPMFRLQHYSNMAPRLPLLRTSASSASSSRESSLPHAYILLSGLGDTLGTLPYIPRLANHLASRGGWELLLPTLSSTGGGWGTSSLEGDARELCELITSLRREEEDVEAQRRHPAGGSDTRPKRHIVIHGHSTGCQDLVQLLSESRSAPDGVPIPSLPESARPTSSPIAPISAAIFQAPVSDCEDFQDRVVSAAKIGHPSSKQAVEMLKLATEMVEQGRGNELLPRSHVAVLKPEHGPAAWSYGSGEGGGDAPVAADPISNAPVTAYRHHSLHASGGDDDFFSSARTLTDDALRKGRLARAIANAEESGTTKLLFLFSAQDEYVPPDLRKDADTVFLKRWEGLQSDRGREMGTVRGHVIDGAGHAVRDVKAQIKMLEHIDELLDRVERS</sequence>
<evidence type="ECO:0000313" key="2">
    <source>
        <dbReference type="EMBL" id="KAE8270866.1"/>
    </source>
</evidence>
<dbReference type="PANTHER" id="PTHR31591:SF1">
    <property type="entry name" value="UPF0613 PROTEIN PB24D3.06C"/>
    <property type="match status" value="1"/>
</dbReference>
<evidence type="ECO:0000256" key="1">
    <source>
        <dbReference type="SAM" id="MobiDB-lite"/>
    </source>
</evidence>
<dbReference type="InterPro" id="IPR029058">
    <property type="entry name" value="AB_hydrolase_fold"/>
</dbReference>
<dbReference type="PANTHER" id="PTHR31591">
    <property type="entry name" value="UPF0613 PROTEIN PB24D3.06C"/>
    <property type="match status" value="1"/>
</dbReference>
<evidence type="ECO:0008006" key="4">
    <source>
        <dbReference type="Google" id="ProtNLM"/>
    </source>
</evidence>
<accession>A0A8X7T6Q3</accession>
<proteinExistence type="predicted"/>
<feature type="region of interest" description="Disordered" evidence="1">
    <location>
        <begin position="118"/>
        <end position="137"/>
    </location>
</feature>
<keyword evidence="3" id="KW-1185">Reference proteome</keyword>
<protein>
    <recommendedName>
        <fullName evidence="4">Dolichol-phosphate mannosyltransferase</fullName>
    </recommendedName>
</protein>
<evidence type="ECO:0000313" key="3">
    <source>
        <dbReference type="Proteomes" id="UP000078113"/>
    </source>
</evidence>
<comment type="caution">
    <text evidence="2">The sequence shown here is derived from an EMBL/GenBank/DDBJ whole genome shotgun (WGS) entry which is preliminary data.</text>
</comment>
<dbReference type="Proteomes" id="UP000078113">
    <property type="component" value="Unassembled WGS sequence"/>
</dbReference>
<dbReference type="EMBL" id="LWDG02000035">
    <property type="protein sequence ID" value="KAE8270866.1"/>
    <property type="molecule type" value="Genomic_DNA"/>
</dbReference>
<reference evidence="2" key="1">
    <citation type="submission" date="2016-04" db="EMBL/GenBank/DDBJ databases">
        <authorList>
            <person name="Nguyen H.D."/>
            <person name="Samba Siva P."/>
            <person name="Cullis J."/>
            <person name="Levesque C.A."/>
            <person name="Hambleton S."/>
        </authorList>
    </citation>
    <scope>NUCLEOTIDE SEQUENCE</scope>
    <source>
        <strain evidence="2">DAOMC 236422</strain>
    </source>
</reference>
<reference evidence="2" key="2">
    <citation type="journal article" date="2019" name="IMA Fungus">
        <title>Genome sequencing and comparison of five Tilletia species to identify candidate genes for the detection of regulated species infecting wheat.</title>
        <authorList>
            <person name="Nguyen H.D.T."/>
            <person name="Sultana T."/>
            <person name="Kesanakurti P."/>
            <person name="Hambleton S."/>
        </authorList>
    </citation>
    <scope>NUCLEOTIDE SEQUENCE</scope>
    <source>
        <strain evidence="2">DAOMC 236422</strain>
    </source>
</reference>
<organism evidence="2 3">
    <name type="scientific">Tilletia walkeri</name>
    <dbReference type="NCBI Taxonomy" id="117179"/>
    <lineage>
        <taxon>Eukaryota</taxon>
        <taxon>Fungi</taxon>
        <taxon>Dikarya</taxon>
        <taxon>Basidiomycota</taxon>
        <taxon>Ustilaginomycotina</taxon>
        <taxon>Exobasidiomycetes</taxon>
        <taxon>Tilletiales</taxon>
        <taxon>Tilletiaceae</taxon>
        <taxon>Tilletia</taxon>
    </lineage>
</organism>
<gene>
    <name evidence="2" type="ORF">A4X09_0g1491</name>
</gene>
<dbReference type="Gene3D" id="3.40.50.1820">
    <property type="entry name" value="alpha/beta hydrolase"/>
    <property type="match status" value="1"/>
</dbReference>
<dbReference type="AlphaFoldDB" id="A0A8X7T6Q3"/>
<dbReference type="InterPro" id="IPR013744">
    <property type="entry name" value="SidJ"/>
</dbReference>
<name>A0A8X7T6Q3_9BASI</name>
<dbReference type="Pfam" id="PF08538">
    <property type="entry name" value="DUF1749"/>
    <property type="match status" value="1"/>
</dbReference>